<protein>
    <recommendedName>
        <fullName evidence="4">Secreted protein</fullName>
    </recommendedName>
</protein>
<accession>A0A9P5PGU8</accession>
<evidence type="ECO:0000256" key="1">
    <source>
        <dbReference type="SAM" id="SignalP"/>
    </source>
</evidence>
<feature type="signal peptide" evidence="1">
    <location>
        <begin position="1"/>
        <end position="19"/>
    </location>
</feature>
<gene>
    <name evidence="2" type="ORF">BDP27DRAFT_1335656</name>
</gene>
<evidence type="ECO:0008006" key="4">
    <source>
        <dbReference type="Google" id="ProtNLM"/>
    </source>
</evidence>
<reference evidence="2" key="1">
    <citation type="submission" date="2020-11" db="EMBL/GenBank/DDBJ databases">
        <authorList>
            <consortium name="DOE Joint Genome Institute"/>
            <person name="Ahrendt S."/>
            <person name="Riley R."/>
            <person name="Andreopoulos W."/>
            <person name="Labutti K."/>
            <person name="Pangilinan J."/>
            <person name="Ruiz-Duenas F.J."/>
            <person name="Barrasa J.M."/>
            <person name="Sanchez-Garcia M."/>
            <person name="Camarero S."/>
            <person name="Miyauchi S."/>
            <person name="Serrano A."/>
            <person name="Linde D."/>
            <person name="Babiker R."/>
            <person name="Drula E."/>
            <person name="Ayuso-Fernandez I."/>
            <person name="Pacheco R."/>
            <person name="Padilla G."/>
            <person name="Ferreira P."/>
            <person name="Barriuso J."/>
            <person name="Kellner H."/>
            <person name="Castanera R."/>
            <person name="Alfaro M."/>
            <person name="Ramirez L."/>
            <person name="Pisabarro A.G."/>
            <person name="Kuo A."/>
            <person name="Tritt A."/>
            <person name="Lipzen A."/>
            <person name="He G."/>
            <person name="Yan M."/>
            <person name="Ng V."/>
            <person name="Cullen D."/>
            <person name="Martin F."/>
            <person name="Rosso M.-N."/>
            <person name="Henrissat B."/>
            <person name="Hibbett D."/>
            <person name="Martinez A.T."/>
            <person name="Grigoriev I.V."/>
        </authorList>
    </citation>
    <scope>NUCLEOTIDE SEQUENCE</scope>
    <source>
        <strain evidence="2">AH 40177</strain>
    </source>
</reference>
<comment type="caution">
    <text evidence="2">The sequence shown here is derived from an EMBL/GenBank/DDBJ whole genome shotgun (WGS) entry which is preliminary data.</text>
</comment>
<dbReference type="AlphaFoldDB" id="A0A9P5PGU8"/>
<dbReference type="EMBL" id="JADNRY010000154">
    <property type="protein sequence ID" value="KAF9063103.1"/>
    <property type="molecule type" value="Genomic_DNA"/>
</dbReference>
<keyword evidence="3" id="KW-1185">Reference proteome</keyword>
<keyword evidence="1" id="KW-0732">Signal</keyword>
<evidence type="ECO:0000313" key="3">
    <source>
        <dbReference type="Proteomes" id="UP000772434"/>
    </source>
</evidence>
<name>A0A9P5PGU8_9AGAR</name>
<evidence type="ECO:0000313" key="2">
    <source>
        <dbReference type="EMBL" id="KAF9063103.1"/>
    </source>
</evidence>
<organism evidence="2 3">
    <name type="scientific">Rhodocollybia butyracea</name>
    <dbReference type="NCBI Taxonomy" id="206335"/>
    <lineage>
        <taxon>Eukaryota</taxon>
        <taxon>Fungi</taxon>
        <taxon>Dikarya</taxon>
        <taxon>Basidiomycota</taxon>
        <taxon>Agaricomycotina</taxon>
        <taxon>Agaricomycetes</taxon>
        <taxon>Agaricomycetidae</taxon>
        <taxon>Agaricales</taxon>
        <taxon>Marasmiineae</taxon>
        <taxon>Omphalotaceae</taxon>
        <taxon>Rhodocollybia</taxon>
    </lineage>
</organism>
<proteinExistence type="predicted"/>
<sequence length="114" mass="12910">MLARSLLVLLLSLVQPASDFFCIQVDLRPKLRDLRYGPSSFSTGDCSKCSNHCSIALIVIYLTVLPTRQTYQTYPLCMLEARCSVYQDSFPPYHGIIDEAWSFMFCLQPASGFK</sequence>
<feature type="chain" id="PRO_5040143998" description="Secreted protein" evidence="1">
    <location>
        <begin position="20"/>
        <end position="114"/>
    </location>
</feature>
<dbReference type="Proteomes" id="UP000772434">
    <property type="component" value="Unassembled WGS sequence"/>
</dbReference>